<comment type="caution">
    <text evidence="2">The sequence shown here is derived from an EMBL/GenBank/DDBJ whole genome shotgun (WGS) entry which is preliminary data.</text>
</comment>
<organism evidence="2 3">
    <name type="scientific">Nocardiopsis kunsanensis</name>
    <dbReference type="NCBI Taxonomy" id="141693"/>
    <lineage>
        <taxon>Bacteria</taxon>
        <taxon>Bacillati</taxon>
        <taxon>Actinomycetota</taxon>
        <taxon>Actinomycetes</taxon>
        <taxon>Streptosporangiales</taxon>
        <taxon>Nocardiopsidaceae</taxon>
        <taxon>Nocardiopsis</taxon>
    </lineage>
</organism>
<protein>
    <submittedName>
        <fullName evidence="2">Uncharacterized protein</fullName>
    </submittedName>
</protein>
<feature type="region of interest" description="Disordered" evidence="1">
    <location>
        <begin position="1"/>
        <end position="62"/>
    </location>
</feature>
<sequence length="62" mass="6662">MALRASGRDGPVSAHQRPNTPQPYPRGYRSVSAAHTPSTPSPTPRNNTTVASPAMAMYRNID</sequence>
<evidence type="ECO:0000256" key="1">
    <source>
        <dbReference type="SAM" id="MobiDB-lite"/>
    </source>
</evidence>
<proteinExistence type="predicted"/>
<name>A0A918XJ03_9ACTN</name>
<accession>A0A918XJ03</accession>
<reference evidence="2 3" key="1">
    <citation type="journal article" date="2014" name="Int. J. Syst. Evol. Microbiol.">
        <title>Complete genome sequence of Corynebacterium casei LMG S-19264T (=DSM 44701T), isolated from a smear-ripened cheese.</title>
        <authorList>
            <consortium name="US DOE Joint Genome Institute (JGI-PGF)"/>
            <person name="Walter F."/>
            <person name="Albersmeier A."/>
            <person name="Kalinowski J."/>
            <person name="Ruckert C."/>
        </authorList>
    </citation>
    <scope>NUCLEOTIDE SEQUENCE [LARGE SCALE GENOMIC DNA]</scope>
    <source>
        <strain evidence="2 3">KCTC 19473</strain>
    </source>
</reference>
<gene>
    <name evidence="2" type="ORF">GCM10007147_39330</name>
</gene>
<keyword evidence="3" id="KW-1185">Reference proteome</keyword>
<evidence type="ECO:0000313" key="2">
    <source>
        <dbReference type="EMBL" id="GHD34072.1"/>
    </source>
</evidence>
<dbReference type="EMBL" id="BMXL01000029">
    <property type="protein sequence ID" value="GHD34072.1"/>
    <property type="molecule type" value="Genomic_DNA"/>
</dbReference>
<dbReference type="AlphaFoldDB" id="A0A918XJ03"/>
<evidence type="ECO:0000313" key="3">
    <source>
        <dbReference type="Proteomes" id="UP000654947"/>
    </source>
</evidence>
<dbReference type="Proteomes" id="UP000654947">
    <property type="component" value="Unassembled WGS sequence"/>
</dbReference>